<reference evidence="2" key="1">
    <citation type="submission" date="2017-03" db="EMBL/GenBank/DDBJ databases">
        <title>Phytopthora megakarya and P. palmivora, two closely related causual agents of cacao black pod achieved similar genome size and gene model numbers by different mechanisms.</title>
        <authorList>
            <person name="Ali S."/>
            <person name="Shao J."/>
            <person name="Larry D.J."/>
            <person name="Kronmiller B."/>
            <person name="Shen D."/>
            <person name="Strem M.D."/>
            <person name="Melnick R.L."/>
            <person name="Guiltinan M.J."/>
            <person name="Tyler B.M."/>
            <person name="Meinhardt L.W."/>
            <person name="Bailey B.A."/>
        </authorList>
    </citation>
    <scope>NUCLEOTIDE SEQUENCE [LARGE SCALE GENOMIC DNA]</scope>
    <source>
        <strain evidence="2">zdho120</strain>
    </source>
</reference>
<accession>A0A225W213</accession>
<sequence length="240" mass="26369">SVHIMNGYNNSKSALDWALKNFPDVDNLVVAGASAGSLGAQFFSAHIADMWDVDAKRTQFSIMADSYVGILPESHPVPELVEYFGGCENGLAFPSDIAVVCSTENATIIDLVEALIEDKPEAKWLFINSKGDEVQRYYYALVEEGIQGYPFPNLMSGEDLYTNMSKILDAYQTVSSHITTFYVEEDHHVFLMDKNFTSYKSDAGLFLGDVINQWLASNSSIGSNVTATGAYKTALKSIIV</sequence>
<keyword evidence="2" id="KW-1185">Reference proteome</keyword>
<comment type="caution">
    <text evidence="1">The sequence shown here is derived from an EMBL/GenBank/DDBJ whole genome shotgun (WGS) entry which is preliminary data.</text>
</comment>
<dbReference type="EMBL" id="NBNE01002043">
    <property type="protein sequence ID" value="OWZ11726.1"/>
    <property type="molecule type" value="Genomic_DNA"/>
</dbReference>
<proteinExistence type="predicted"/>
<dbReference type="OrthoDB" id="2015280at2759"/>
<evidence type="ECO:0000313" key="2">
    <source>
        <dbReference type="Proteomes" id="UP000198211"/>
    </source>
</evidence>
<organism evidence="1 2">
    <name type="scientific">Phytophthora megakarya</name>
    <dbReference type="NCBI Taxonomy" id="4795"/>
    <lineage>
        <taxon>Eukaryota</taxon>
        <taxon>Sar</taxon>
        <taxon>Stramenopiles</taxon>
        <taxon>Oomycota</taxon>
        <taxon>Peronosporomycetes</taxon>
        <taxon>Peronosporales</taxon>
        <taxon>Peronosporaceae</taxon>
        <taxon>Phytophthora</taxon>
    </lineage>
</organism>
<dbReference type="AlphaFoldDB" id="A0A225W213"/>
<name>A0A225W213_9STRA</name>
<dbReference type="STRING" id="4795.A0A225W213"/>
<gene>
    <name evidence="1" type="ORF">PHMEG_00015213</name>
</gene>
<evidence type="ECO:0000313" key="1">
    <source>
        <dbReference type="EMBL" id="OWZ11726.1"/>
    </source>
</evidence>
<feature type="non-terminal residue" evidence="1">
    <location>
        <position position="1"/>
    </location>
</feature>
<protein>
    <recommendedName>
        <fullName evidence="3">Carbohydrate esterase</fullName>
    </recommendedName>
</protein>
<evidence type="ECO:0008006" key="3">
    <source>
        <dbReference type="Google" id="ProtNLM"/>
    </source>
</evidence>
<dbReference type="Proteomes" id="UP000198211">
    <property type="component" value="Unassembled WGS sequence"/>
</dbReference>